<protein>
    <submittedName>
        <fullName evidence="2">Uncharacterized protein</fullName>
    </submittedName>
</protein>
<proteinExistence type="predicted"/>
<evidence type="ECO:0000313" key="3">
    <source>
        <dbReference type="Proteomes" id="UP001501009"/>
    </source>
</evidence>
<accession>A0ABP7GUP5</accession>
<reference evidence="3" key="1">
    <citation type="journal article" date="2019" name="Int. J. Syst. Evol. Microbiol.">
        <title>The Global Catalogue of Microorganisms (GCM) 10K type strain sequencing project: providing services to taxonomists for standard genome sequencing and annotation.</title>
        <authorList>
            <consortium name="The Broad Institute Genomics Platform"/>
            <consortium name="The Broad Institute Genome Sequencing Center for Infectious Disease"/>
            <person name="Wu L."/>
            <person name="Ma J."/>
        </authorList>
    </citation>
    <scope>NUCLEOTIDE SEQUENCE [LARGE SCALE GENOMIC DNA]</scope>
    <source>
        <strain evidence="3">JCM 17138</strain>
    </source>
</reference>
<sequence>MMINAQKRIMPADMANQPQPLTSWPYQNIIVTHLPRLVGNRGRAGSRGAPGLYRYRDAARRAGQGPNGPEPASRSAPPGKGARSATGGAP</sequence>
<evidence type="ECO:0000256" key="1">
    <source>
        <dbReference type="SAM" id="MobiDB-lite"/>
    </source>
</evidence>
<dbReference type="Proteomes" id="UP001501009">
    <property type="component" value="Unassembled WGS sequence"/>
</dbReference>
<comment type="caution">
    <text evidence="2">The sequence shown here is derived from an EMBL/GenBank/DDBJ whole genome shotgun (WGS) entry which is preliminary data.</text>
</comment>
<keyword evidence="3" id="KW-1185">Reference proteome</keyword>
<feature type="region of interest" description="Disordered" evidence="1">
    <location>
        <begin position="39"/>
        <end position="90"/>
    </location>
</feature>
<organism evidence="2 3">
    <name type="scientific">Streptomyces coacervatus</name>
    <dbReference type="NCBI Taxonomy" id="647381"/>
    <lineage>
        <taxon>Bacteria</taxon>
        <taxon>Bacillati</taxon>
        <taxon>Actinomycetota</taxon>
        <taxon>Actinomycetes</taxon>
        <taxon>Kitasatosporales</taxon>
        <taxon>Streptomycetaceae</taxon>
        <taxon>Streptomyces</taxon>
    </lineage>
</organism>
<gene>
    <name evidence="2" type="ORF">GCM10022403_005120</name>
</gene>
<dbReference type="EMBL" id="BAABDE010000002">
    <property type="protein sequence ID" value="GAA3772937.1"/>
    <property type="molecule type" value="Genomic_DNA"/>
</dbReference>
<evidence type="ECO:0000313" key="2">
    <source>
        <dbReference type="EMBL" id="GAA3772937.1"/>
    </source>
</evidence>
<name>A0ABP7GUP5_9ACTN</name>